<proteinExistence type="predicted"/>
<reference evidence="2" key="1">
    <citation type="submission" date="2016-11" db="UniProtKB">
        <authorList>
            <consortium name="WormBaseParasite"/>
        </authorList>
    </citation>
    <scope>IDENTIFICATION</scope>
</reference>
<dbReference type="GO" id="GO:0009116">
    <property type="term" value="P:nucleoside metabolic process"/>
    <property type="evidence" value="ECO:0007669"/>
    <property type="project" value="InterPro"/>
</dbReference>
<organism evidence="1 2">
    <name type="scientific">Heterorhabditis bacteriophora</name>
    <name type="common">Entomopathogenic nematode worm</name>
    <dbReference type="NCBI Taxonomy" id="37862"/>
    <lineage>
        <taxon>Eukaryota</taxon>
        <taxon>Metazoa</taxon>
        <taxon>Ecdysozoa</taxon>
        <taxon>Nematoda</taxon>
        <taxon>Chromadorea</taxon>
        <taxon>Rhabditida</taxon>
        <taxon>Rhabditina</taxon>
        <taxon>Rhabditomorpha</taxon>
        <taxon>Strongyloidea</taxon>
        <taxon>Heterorhabditidae</taxon>
        <taxon>Heterorhabditis</taxon>
    </lineage>
</organism>
<dbReference type="AlphaFoldDB" id="A0A1I7XAW4"/>
<name>A0A1I7XAW4_HETBA</name>
<sequence>MTGDQPTVAIISCLFIEKQAVDSLIEDSSTVHKVSYINVILLLLGNFQRIEHVLVVGVGGAVPHYTDARLHARLGYFLLLKISTDIIFSLTISNIEFIHRRRSGILWIMLSKGSFRRVERNFLMNGTNIHWKLSLDLMNVEEIHLGSIGALASLKKHTTDADIEEESAGQIRERFAADYGVRAIDAGFDSVVAAISGSRIDSWVLVRGISDYQHGQSRASKLWLAHASARAAAMARTIIEKLPAS</sequence>
<accession>A0A1I7XAW4</accession>
<dbReference type="PANTHER" id="PTHR47705">
    <property type="entry name" value="AGAP000321-PA"/>
    <property type="match status" value="1"/>
</dbReference>
<dbReference type="WBParaSite" id="Hba_14659">
    <property type="protein sequence ID" value="Hba_14659"/>
    <property type="gene ID" value="Hba_14659"/>
</dbReference>
<keyword evidence="1" id="KW-1185">Reference proteome</keyword>
<dbReference type="Proteomes" id="UP000095283">
    <property type="component" value="Unplaced"/>
</dbReference>
<dbReference type="PANTHER" id="PTHR47705:SF1">
    <property type="entry name" value="PNP_UDP_1 DOMAIN-CONTAINING PROTEIN"/>
    <property type="match status" value="1"/>
</dbReference>
<evidence type="ECO:0000313" key="2">
    <source>
        <dbReference type="WBParaSite" id="Hba_14659"/>
    </source>
</evidence>
<dbReference type="Gene3D" id="3.40.50.1580">
    <property type="entry name" value="Nucleoside phosphorylase domain"/>
    <property type="match status" value="1"/>
</dbReference>
<dbReference type="GO" id="GO:0003824">
    <property type="term" value="F:catalytic activity"/>
    <property type="evidence" value="ECO:0007669"/>
    <property type="project" value="InterPro"/>
</dbReference>
<protein>
    <submittedName>
        <fullName evidence="2">PNP_UDP_1 domain-containing protein</fullName>
    </submittedName>
</protein>
<evidence type="ECO:0000313" key="1">
    <source>
        <dbReference type="Proteomes" id="UP000095283"/>
    </source>
</evidence>
<dbReference type="InterPro" id="IPR035994">
    <property type="entry name" value="Nucleoside_phosphorylase_sf"/>
</dbReference>